<keyword evidence="1" id="KW-0732">Signal</keyword>
<feature type="chain" id="PRO_5046197173" evidence="1">
    <location>
        <begin position="24"/>
        <end position="352"/>
    </location>
</feature>
<protein>
    <submittedName>
        <fullName evidence="2">Uncharacterized protein</fullName>
    </submittedName>
</protein>
<name>A0ABS8C2C2_9ALTE</name>
<keyword evidence="3" id="KW-1185">Reference proteome</keyword>
<evidence type="ECO:0000256" key="1">
    <source>
        <dbReference type="SAM" id="SignalP"/>
    </source>
</evidence>
<proteinExistence type="predicted"/>
<dbReference type="EMBL" id="JAEINI020000003">
    <property type="protein sequence ID" value="MCB5226487.1"/>
    <property type="molecule type" value="Genomic_DNA"/>
</dbReference>
<comment type="caution">
    <text evidence="2">The sequence shown here is derived from an EMBL/GenBank/DDBJ whole genome shotgun (WGS) entry which is preliminary data.</text>
</comment>
<reference evidence="2 3" key="1">
    <citation type="submission" date="2021-10" db="EMBL/GenBank/DDBJ databases">
        <title>Alishewanella koreense sp. nov. isolated from seawater of southwestern coast in South Korea and the proposal for the reclassification of Rheinheimera perlucida and Rheinheimera tuosuensis as Arsukibacterium perlucida and Arsukibacterium tuosuensis.</title>
        <authorList>
            <person name="Kim K.H."/>
            <person name="Ruan W."/>
            <person name="Kim K.R."/>
            <person name="Baek J.H."/>
            <person name="Jeon C.O."/>
        </authorList>
    </citation>
    <scope>NUCLEOTIDE SEQUENCE [LARGE SCALE GENOMIC DNA]</scope>
    <source>
        <strain evidence="2 3">16-MA</strain>
    </source>
</reference>
<dbReference type="RefSeq" id="WP_226750579.1">
    <property type="nucleotide sequence ID" value="NZ_JAEINI020000003.1"/>
</dbReference>
<gene>
    <name evidence="2" type="ORF">JAO78_006630</name>
</gene>
<dbReference type="Proteomes" id="UP000633814">
    <property type="component" value="Unassembled WGS sequence"/>
</dbReference>
<feature type="signal peptide" evidence="1">
    <location>
        <begin position="1"/>
        <end position="23"/>
    </location>
</feature>
<evidence type="ECO:0000313" key="3">
    <source>
        <dbReference type="Proteomes" id="UP000633814"/>
    </source>
</evidence>
<organism evidence="2 3">
    <name type="scientific">Alishewanella maricola</name>
    <dbReference type="NCBI Taxonomy" id="2795740"/>
    <lineage>
        <taxon>Bacteria</taxon>
        <taxon>Pseudomonadati</taxon>
        <taxon>Pseudomonadota</taxon>
        <taxon>Gammaproteobacteria</taxon>
        <taxon>Alteromonadales</taxon>
        <taxon>Alteromonadaceae</taxon>
        <taxon>Alishewanella</taxon>
    </lineage>
</organism>
<evidence type="ECO:0000313" key="2">
    <source>
        <dbReference type="EMBL" id="MCB5226487.1"/>
    </source>
</evidence>
<sequence>MKKSALFMLLGFFTSVLTFSSEAKEVRPTFNPQGKEVFILGKLKGADYDSYYKGVCTSLPDAPRYSFRTECEDDGLYYHGNVGKRFIFTGVTSISPIKDIAKEILLEDGQTVYLIYYESGSGPSYVKPADKEVLKEIDNFQPGPIYPGAKTMITSINRGEELTYSLFHQFGPRMNKAQLSFLRTIAARYPETGPRIADLLASFVFEYDDFDKRVIVYGSSSQGIHNFWSLRLLITNEGDVHPLVAVNYRGDDWLFISQYSVSADEFRWSSNRVNFKRRHENGTVYEWNITDADDFSLSLAKKISKSENAVIRFRGQNSNFDEELSRSQKLELSSLLELYELLIARPNGAKEK</sequence>
<accession>A0ABS8C2C2</accession>